<sequence>MTHPVALDPTAEPGDLLPLVAAVGNAKIVALGVSCRTSRELSLFSQRVLRVLVTRSGFRTLALEGDDATSARLDDYVRTGIGDPRALLAGARPFWRTEEILDTIRWVRAHNEEHPDDPVRIAHPPRPGSGALERQLADDVIAWRERTGHKIVYWGGLAHTAVASGTAGGYLRERYGSDFASIGLTFHHGNVLFPVPAPPPDFAEAAFDPVLDAFYLVPPPHSDARKTRFIGPLPDAEQHLSDGSLRQWFDVVFHVRETTPVHLFP</sequence>
<dbReference type="Pfam" id="PF05139">
    <property type="entry name" value="Erythro_esteras"/>
    <property type="match status" value="2"/>
</dbReference>
<evidence type="ECO:0008006" key="3">
    <source>
        <dbReference type="Google" id="ProtNLM"/>
    </source>
</evidence>
<dbReference type="InterPro" id="IPR052036">
    <property type="entry name" value="Hydrolase/PRTase-associated"/>
</dbReference>
<dbReference type="RefSeq" id="WP_344871326.1">
    <property type="nucleotide sequence ID" value="NZ_BAABAL010000005.1"/>
</dbReference>
<evidence type="ECO:0000313" key="1">
    <source>
        <dbReference type="EMBL" id="GAA3992800.1"/>
    </source>
</evidence>
<accession>A0ABP7R6G1</accession>
<dbReference type="Gene3D" id="3.30.1870.10">
    <property type="entry name" value="EreA-like, domain 2"/>
    <property type="match status" value="1"/>
</dbReference>
<organism evidence="1 2">
    <name type="scientific">Allokutzneria multivorans</name>
    <dbReference type="NCBI Taxonomy" id="1142134"/>
    <lineage>
        <taxon>Bacteria</taxon>
        <taxon>Bacillati</taxon>
        <taxon>Actinomycetota</taxon>
        <taxon>Actinomycetes</taxon>
        <taxon>Pseudonocardiales</taxon>
        <taxon>Pseudonocardiaceae</taxon>
        <taxon>Allokutzneria</taxon>
    </lineage>
</organism>
<protein>
    <recommendedName>
        <fullName evidence="3">Erythromycin esterase</fullName>
    </recommendedName>
</protein>
<gene>
    <name evidence="1" type="ORF">GCM10022247_09980</name>
</gene>
<dbReference type="EMBL" id="BAABAL010000005">
    <property type="protein sequence ID" value="GAA3992800.1"/>
    <property type="molecule type" value="Genomic_DNA"/>
</dbReference>
<dbReference type="SUPFAM" id="SSF159501">
    <property type="entry name" value="EreA/ChaN-like"/>
    <property type="match status" value="2"/>
</dbReference>
<name>A0ABP7R6G1_9PSEU</name>
<evidence type="ECO:0000313" key="2">
    <source>
        <dbReference type="Proteomes" id="UP001501747"/>
    </source>
</evidence>
<dbReference type="InterPro" id="IPR007815">
    <property type="entry name" value="Emycin_Estase"/>
</dbReference>
<dbReference type="Proteomes" id="UP001501747">
    <property type="component" value="Unassembled WGS sequence"/>
</dbReference>
<dbReference type="PANTHER" id="PTHR31299:SF0">
    <property type="entry name" value="ESTERASE, PUTATIVE (AFU_ORTHOLOGUE AFUA_1G05850)-RELATED"/>
    <property type="match status" value="1"/>
</dbReference>
<keyword evidence="2" id="KW-1185">Reference proteome</keyword>
<proteinExistence type="predicted"/>
<dbReference type="Gene3D" id="3.40.1660.10">
    <property type="entry name" value="EreA-like (biosynthetic domain)"/>
    <property type="match status" value="1"/>
</dbReference>
<reference evidence="2" key="1">
    <citation type="journal article" date="2019" name="Int. J. Syst. Evol. Microbiol.">
        <title>The Global Catalogue of Microorganisms (GCM) 10K type strain sequencing project: providing services to taxonomists for standard genome sequencing and annotation.</title>
        <authorList>
            <consortium name="The Broad Institute Genomics Platform"/>
            <consortium name="The Broad Institute Genome Sequencing Center for Infectious Disease"/>
            <person name="Wu L."/>
            <person name="Ma J."/>
        </authorList>
    </citation>
    <scope>NUCLEOTIDE SEQUENCE [LARGE SCALE GENOMIC DNA]</scope>
    <source>
        <strain evidence="2">JCM 17342</strain>
    </source>
</reference>
<dbReference type="PANTHER" id="PTHR31299">
    <property type="entry name" value="ESTERASE, PUTATIVE (AFU_ORTHOLOGUE AFUA_1G05850)-RELATED"/>
    <property type="match status" value="1"/>
</dbReference>
<dbReference type="CDD" id="cd14728">
    <property type="entry name" value="Ere-like"/>
    <property type="match status" value="1"/>
</dbReference>
<comment type="caution">
    <text evidence="1">The sequence shown here is derived from an EMBL/GenBank/DDBJ whole genome shotgun (WGS) entry which is preliminary data.</text>
</comment>